<sequence length="367" mass="40528">MEGVGGALDTSIVESTRPPTIPLLPIEIYQEIIAHIASKSDLLALSLLSRAVHPLASASIYHTLESRRRCRTEALCLLVIQSAHIGPLIRSLTIANDERHTSAYPALPHFWETMARALRRMPQLEVLRLHDGCTNPNAGILKRCTFSLRELSCDFVFDDNLVAFLVTQDRLKSIDWMDGDNSARSTTPVPYAAAPARGSLPALQMLHTNSVGMAIALVPGRPVTHLWVSNEASTTAEEFIAGIGCSTGPLLSMRMGFPLHKASIVQCLSALCEHAPRIRSLGFIRPFTTKDSEIISALASFRDLHTLVLWNMITPETLRSLEAACPSLKTVACLHYSYAYEYVRMPVNPIGTPQPMHDPDFRLWKDV</sequence>
<evidence type="ECO:0008006" key="3">
    <source>
        <dbReference type="Google" id="ProtNLM"/>
    </source>
</evidence>
<dbReference type="OrthoDB" id="3231847at2759"/>
<evidence type="ECO:0000313" key="2">
    <source>
        <dbReference type="Proteomes" id="UP000305948"/>
    </source>
</evidence>
<reference evidence="1 2" key="1">
    <citation type="journal article" date="2019" name="Nat. Ecol. Evol.">
        <title>Megaphylogeny resolves global patterns of mushroom evolution.</title>
        <authorList>
            <person name="Varga T."/>
            <person name="Krizsan K."/>
            <person name="Foldi C."/>
            <person name="Dima B."/>
            <person name="Sanchez-Garcia M."/>
            <person name="Sanchez-Ramirez S."/>
            <person name="Szollosi G.J."/>
            <person name="Szarkandi J.G."/>
            <person name="Papp V."/>
            <person name="Albert L."/>
            <person name="Andreopoulos W."/>
            <person name="Angelini C."/>
            <person name="Antonin V."/>
            <person name="Barry K.W."/>
            <person name="Bougher N.L."/>
            <person name="Buchanan P."/>
            <person name="Buyck B."/>
            <person name="Bense V."/>
            <person name="Catcheside P."/>
            <person name="Chovatia M."/>
            <person name="Cooper J."/>
            <person name="Damon W."/>
            <person name="Desjardin D."/>
            <person name="Finy P."/>
            <person name="Geml J."/>
            <person name="Haridas S."/>
            <person name="Hughes K."/>
            <person name="Justo A."/>
            <person name="Karasinski D."/>
            <person name="Kautmanova I."/>
            <person name="Kiss B."/>
            <person name="Kocsube S."/>
            <person name="Kotiranta H."/>
            <person name="LaButti K.M."/>
            <person name="Lechner B.E."/>
            <person name="Liimatainen K."/>
            <person name="Lipzen A."/>
            <person name="Lukacs Z."/>
            <person name="Mihaltcheva S."/>
            <person name="Morgado L.N."/>
            <person name="Niskanen T."/>
            <person name="Noordeloos M.E."/>
            <person name="Ohm R.A."/>
            <person name="Ortiz-Santana B."/>
            <person name="Ovrebo C."/>
            <person name="Racz N."/>
            <person name="Riley R."/>
            <person name="Savchenko A."/>
            <person name="Shiryaev A."/>
            <person name="Soop K."/>
            <person name="Spirin V."/>
            <person name="Szebenyi C."/>
            <person name="Tomsovsky M."/>
            <person name="Tulloss R.E."/>
            <person name="Uehling J."/>
            <person name="Grigoriev I.V."/>
            <person name="Vagvolgyi C."/>
            <person name="Papp T."/>
            <person name="Martin F.M."/>
            <person name="Miettinen O."/>
            <person name="Hibbett D.S."/>
            <person name="Nagy L.G."/>
        </authorList>
    </citation>
    <scope>NUCLEOTIDE SEQUENCE [LARGE SCALE GENOMIC DNA]</scope>
    <source>
        <strain evidence="1 2">OMC1185</strain>
    </source>
</reference>
<accession>A0A5C3MNZ4</accession>
<dbReference type="EMBL" id="ML213526">
    <property type="protein sequence ID" value="TFK47014.1"/>
    <property type="molecule type" value="Genomic_DNA"/>
</dbReference>
<organism evidence="1 2">
    <name type="scientific">Heliocybe sulcata</name>
    <dbReference type="NCBI Taxonomy" id="5364"/>
    <lineage>
        <taxon>Eukaryota</taxon>
        <taxon>Fungi</taxon>
        <taxon>Dikarya</taxon>
        <taxon>Basidiomycota</taxon>
        <taxon>Agaricomycotina</taxon>
        <taxon>Agaricomycetes</taxon>
        <taxon>Gloeophyllales</taxon>
        <taxon>Gloeophyllaceae</taxon>
        <taxon>Heliocybe</taxon>
    </lineage>
</organism>
<evidence type="ECO:0000313" key="1">
    <source>
        <dbReference type="EMBL" id="TFK47014.1"/>
    </source>
</evidence>
<gene>
    <name evidence="1" type="ORF">OE88DRAFT_847319</name>
</gene>
<dbReference type="AlphaFoldDB" id="A0A5C3MNZ4"/>
<keyword evidence="2" id="KW-1185">Reference proteome</keyword>
<protein>
    <recommendedName>
        <fullName evidence="3">F-box domain-containing protein</fullName>
    </recommendedName>
</protein>
<proteinExistence type="predicted"/>
<dbReference type="Gene3D" id="3.80.10.10">
    <property type="entry name" value="Ribonuclease Inhibitor"/>
    <property type="match status" value="1"/>
</dbReference>
<dbReference type="InterPro" id="IPR032675">
    <property type="entry name" value="LRR_dom_sf"/>
</dbReference>
<name>A0A5C3MNZ4_9AGAM</name>
<dbReference type="Proteomes" id="UP000305948">
    <property type="component" value="Unassembled WGS sequence"/>
</dbReference>